<dbReference type="GO" id="GO:0034551">
    <property type="term" value="P:mitochondrial respiratory chain complex III assembly"/>
    <property type="evidence" value="ECO:0007669"/>
    <property type="project" value="InterPro"/>
</dbReference>
<evidence type="ECO:0000256" key="6">
    <source>
        <dbReference type="ARBA" id="ARBA00023136"/>
    </source>
</evidence>
<reference evidence="9 10" key="1">
    <citation type="journal article" date="2018" name="Nat. Genet.">
        <title>The Rosa genome provides new insights in the design of modern roses.</title>
        <authorList>
            <person name="Bendahmane M."/>
        </authorList>
    </citation>
    <scope>NUCLEOTIDE SEQUENCE [LARGE SCALE GENOMIC DNA]</scope>
    <source>
        <strain evidence="10">cv. Old Blush</strain>
    </source>
</reference>
<dbReference type="PANTHER" id="PTHR28492">
    <property type="entry name" value="HYPOTHETICAL PROTEIN LOC691921"/>
    <property type="match status" value="1"/>
</dbReference>
<evidence type="ECO:0000256" key="4">
    <source>
        <dbReference type="ARBA" id="ARBA00022989"/>
    </source>
</evidence>
<dbReference type="GO" id="GO:0005743">
    <property type="term" value="C:mitochondrial inner membrane"/>
    <property type="evidence" value="ECO:0007669"/>
    <property type="project" value="UniProtKB-SubCell"/>
</dbReference>
<dbReference type="Proteomes" id="UP000238479">
    <property type="component" value="Chromosome 4"/>
</dbReference>
<dbReference type="AlphaFoldDB" id="A0A2P6R4L0"/>
<organism evidence="9 10">
    <name type="scientific">Rosa chinensis</name>
    <name type="common">China rose</name>
    <dbReference type="NCBI Taxonomy" id="74649"/>
    <lineage>
        <taxon>Eukaryota</taxon>
        <taxon>Viridiplantae</taxon>
        <taxon>Streptophyta</taxon>
        <taxon>Embryophyta</taxon>
        <taxon>Tracheophyta</taxon>
        <taxon>Spermatophyta</taxon>
        <taxon>Magnoliopsida</taxon>
        <taxon>eudicotyledons</taxon>
        <taxon>Gunneridae</taxon>
        <taxon>Pentapetalae</taxon>
        <taxon>rosids</taxon>
        <taxon>fabids</taxon>
        <taxon>Rosales</taxon>
        <taxon>Rosaceae</taxon>
        <taxon>Rosoideae</taxon>
        <taxon>Rosoideae incertae sedis</taxon>
        <taxon>Rosa</taxon>
    </lineage>
</organism>
<name>A0A2P6R4L0_ROSCH</name>
<comment type="similarity">
    <text evidence="7">Belongs to the UQCC6 family.</text>
</comment>
<keyword evidence="2 8" id="KW-0812">Transmembrane</keyword>
<evidence type="ECO:0000256" key="3">
    <source>
        <dbReference type="ARBA" id="ARBA00022792"/>
    </source>
</evidence>
<evidence type="ECO:0000313" key="10">
    <source>
        <dbReference type="Proteomes" id="UP000238479"/>
    </source>
</evidence>
<keyword evidence="10" id="KW-1185">Reference proteome</keyword>
<keyword evidence="3" id="KW-0999">Mitochondrion inner membrane</keyword>
<dbReference type="Pfam" id="PF14990">
    <property type="entry name" value="DUF4516"/>
    <property type="match status" value="1"/>
</dbReference>
<accession>A0A2P6R4L0</accession>
<dbReference type="EMBL" id="PDCK01000042">
    <property type="protein sequence ID" value="PRQ41348.1"/>
    <property type="molecule type" value="Genomic_DNA"/>
</dbReference>
<keyword evidence="5" id="KW-0496">Mitochondrion</keyword>
<evidence type="ECO:0000256" key="7">
    <source>
        <dbReference type="ARBA" id="ARBA00044944"/>
    </source>
</evidence>
<evidence type="ECO:0000313" key="9">
    <source>
        <dbReference type="EMBL" id="PRQ41348.1"/>
    </source>
</evidence>
<proteinExistence type="inferred from homology"/>
<dbReference type="Gramene" id="PRQ41348">
    <property type="protein sequence ID" value="PRQ41348"/>
    <property type="gene ID" value="RchiOBHm_Chr4g0445941"/>
</dbReference>
<evidence type="ECO:0000256" key="5">
    <source>
        <dbReference type="ARBA" id="ARBA00023128"/>
    </source>
</evidence>
<comment type="subcellular location">
    <subcellularLocation>
        <location evidence="1">Mitochondrion inner membrane</location>
        <topology evidence="1">Single-pass membrane protein</topology>
    </subcellularLocation>
</comment>
<gene>
    <name evidence="9" type="ORF">RchiOBHm_Chr4g0445941</name>
</gene>
<evidence type="ECO:0000256" key="1">
    <source>
        <dbReference type="ARBA" id="ARBA00004434"/>
    </source>
</evidence>
<evidence type="ECO:0000256" key="2">
    <source>
        <dbReference type="ARBA" id="ARBA00022692"/>
    </source>
</evidence>
<dbReference type="InterPro" id="IPR027858">
    <property type="entry name" value="BRAWNIN"/>
</dbReference>
<keyword evidence="4 8" id="KW-1133">Transmembrane helix</keyword>
<feature type="transmembrane region" description="Helical" evidence="8">
    <location>
        <begin position="55"/>
        <end position="76"/>
    </location>
</feature>
<protein>
    <submittedName>
        <fullName evidence="9">Uncharacterized protein</fullName>
    </submittedName>
</protein>
<comment type="caution">
    <text evidence="9">The sequence shown here is derived from an EMBL/GenBank/DDBJ whole genome shotgun (WGS) entry which is preliminary data.</text>
</comment>
<evidence type="ECO:0000256" key="8">
    <source>
        <dbReference type="SAM" id="Phobius"/>
    </source>
</evidence>
<dbReference type="PANTHER" id="PTHR28492:SF1">
    <property type="entry name" value="UBIQUINOL-CYTOCHROME-C REDUCTASE COMPLEX ASSEMBLY FACTOR 6"/>
    <property type="match status" value="1"/>
</dbReference>
<keyword evidence="6 8" id="KW-0472">Membrane</keyword>
<sequence length="98" mass="10445">MTLESSGVELGLKRARKAGEVFAKSSHDIEVGNSDNKAMNQKSSGRKLPTGTLSLAWSGVVVVSLLAGAFVVHSVYKLDLVLSLSLHYYASFGFTISL</sequence>